<proteinExistence type="predicted"/>
<dbReference type="Pfam" id="PF14044">
    <property type="entry name" value="NETI"/>
    <property type="match status" value="1"/>
</dbReference>
<dbReference type="AlphaFoldDB" id="A0A4Z0GLR2"/>
<dbReference type="Proteomes" id="UP000298347">
    <property type="component" value="Unassembled WGS sequence"/>
</dbReference>
<sequence>MKKGKKSSKDNQARQSAKKAFIVGENETIDACLDRMKKEGYQPIMRTSRPIFREGKSGPEVIGRHCVIEGRLSVAKGEQ</sequence>
<evidence type="ECO:0000313" key="1">
    <source>
        <dbReference type="EMBL" id="TGA96644.1"/>
    </source>
</evidence>
<evidence type="ECO:0000313" key="2">
    <source>
        <dbReference type="Proteomes" id="UP000298347"/>
    </source>
</evidence>
<dbReference type="EMBL" id="SRJD01000021">
    <property type="protein sequence ID" value="TGA96644.1"/>
    <property type="molecule type" value="Genomic_DNA"/>
</dbReference>
<dbReference type="RefSeq" id="WP_135349540.1">
    <property type="nucleotide sequence ID" value="NZ_SRJD01000021.1"/>
</dbReference>
<organism evidence="1 2">
    <name type="scientific">Sporolactobacillus shoreae</name>
    <dbReference type="NCBI Taxonomy" id="1465501"/>
    <lineage>
        <taxon>Bacteria</taxon>
        <taxon>Bacillati</taxon>
        <taxon>Bacillota</taxon>
        <taxon>Bacilli</taxon>
        <taxon>Bacillales</taxon>
        <taxon>Sporolactobacillaceae</taxon>
        <taxon>Sporolactobacillus</taxon>
    </lineage>
</organism>
<protein>
    <submittedName>
        <fullName evidence="1">NETI motif-containing protein</fullName>
    </submittedName>
</protein>
<comment type="caution">
    <text evidence="1">The sequence shown here is derived from an EMBL/GenBank/DDBJ whole genome shotgun (WGS) entry which is preliminary data.</text>
</comment>
<dbReference type="InterPro" id="IPR025930">
    <property type="entry name" value="NETI"/>
</dbReference>
<accession>A0A4Z0GLR2</accession>
<gene>
    <name evidence="1" type="ORF">E4665_14645</name>
</gene>
<reference evidence="1 2" key="1">
    <citation type="journal article" date="2015" name="Int. J. Syst. Evol. Microbiol.">
        <title>Sporolactobacillus shoreae sp. nov. and Sporolactobacillus spathodeae sp. nov., two spore-forming lactic acid bacteria isolated from tree barks in Thailand.</title>
        <authorList>
            <person name="Thamacharoensuk T."/>
            <person name="Kitahara M."/>
            <person name="Ohkuma M."/>
            <person name="Thongchul N."/>
            <person name="Tanasupawat S."/>
        </authorList>
    </citation>
    <scope>NUCLEOTIDE SEQUENCE [LARGE SCALE GENOMIC DNA]</scope>
    <source>
        <strain evidence="1 2">BK92</strain>
    </source>
</reference>
<keyword evidence="2" id="KW-1185">Reference proteome</keyword>
<name>A0A4Z0GLR2_9BACL</name>
<dbReference type="OrthoDB" id="2354098at2"/>